<keyword evidence="4" id="KW-1185">Reference proteome</keyword>
<dbReference type="PANTHER" id="PTHR38788">
    <property type="entry name" value="CLR5 DOMAIN-CONTAINING PROTEIN"/>
    <property type="match status" value="1"/>
</dbReference>
<dbReference type="PANTHER" id="PTHR38788:SF3">
    <property type="entry name" value="CLR5 DOMAIN-CONTAINING PROTEIN"/>
    <property type="match status" value="1"/>
</dbReference>
<dbReference type="RefSeq" id="XP_062782555.1">
    <property type="nucleotide sequence ID" value="XM_062926504.1"/>
</dbReference>
<organism evidence="3 4">
    <name type="scientific">Colletotrichum destructivum</name>
    <dbReference type="NCBI Taxonomy" id="34406"/>
    <lineage>
        <taxon>Eukaryota</taxon>
        <taxon>Fungi</taxon>
        <taxon>Dikarya</taxon>
        <taxon>Ascomycota</taxon>
        <taxon>Pezizomycotina</taxon>
        <taxon>Sordariomycetes</taxon>
        <taxon>Hypocreomycetidae</taxon>
        <taxon>Glomerellales</taxon>
        <taxon>Glomerellaceae</taxon>
        <taxon>Colletotrichum</taxon>
        <taxon>Colletotrichum destructivum species complex</taxon>
    </lineage>
</organism>
<reference evidence="4" key="1">
    <citation type="journal article" date="2023" name="bioRxiv">
        <title>Complete genome of the Medicago anthracnose fungus, Colletotrichum destructivum, reveals a mini-chromosome-like region within a core chromosome.</title>
        <authorList>
            <person name="Lapalu N."/>
            <person name="Simon A."/>
            <person name="Lu A."/>
            <person name="Plaumann P.-L."/>
            <person name="Amselem J."/>
            <person name="Pigne S."/>
            <person name="Auger A."/>
            <person name="Koch C."/>
            <person name="Dallery J.-F."/>
            <person name="O'Connell R.J."/>
        </authorList>
    </citation>
    <scope>NUCLEOTIDE SEQUENCE [LARGE SCALE GENOMIC DNA]</scope>
    <source>
        <strain evidence="4">CBS 520.97</strain>
    </source>
</reference>
<feature type="region of interest" description="Disordered" evidence="1">
    <location>
        <begin position="65"/>
        <end position="85"/>
    </location>
</feature>
<feature type="domain" description="Clr5" evidence="2">
    <location>
        <begin position="82"/>
        <end position="135"/>
    </location>
</feature>
<evidence type="ECO:0000259" key="2">
    <source>
        <dbReference type="Pfam" id="PF14420"/>
    </source>
</evidence>
<dbReference type="Pfam" id="PF14420">
    <property type="entry name" value="Clr5"/>
    <property type="match status" value="1"/>
</dbReference>
<feature type="compositionally biased region" description="Polar residues" evidence="1">
    <location>
        <begin position="65"/>
        <end position="75"/>
    </location>
</feature>
<dbReference type="Proteomes" id="UP001322277">
    <property type="component" value="Chromosome 6"/>
</dbReference>
<evidence type="ECO:0000313" key="3">
    <source>
        <dbReference type="EMBL" id="WQF85332.1"/>
    </source>
</evidence>
<sequence>MDLNFFPTATADSTLLGTLDGDQAASEPQLWDASAEYTELITSPGALGLMQGLAFRPASASKSLTTWPTTATGQPRVSRPESQEDWDAKKDTIRKLYLEENLPLQDVVDTMSKKHSFSATERMYKRQFQKWNWRKYNTKAYQQSHAQCIHVKSSRGMATCRRPARRRRPKQVPIHKSTVYHLAVRSNPNFAQDTTTFTIPLFHGNQTYEWLEKTYANLREIIVGTARRDPAWSQSDRYCLRTASGAFAYRQFELAFDFSDIEDYTNYGSTLRSAFLEVENTLHSAYEPIDVFVHLLVYIPQCIFDEERFDILKTYLLFLSQMLDIRRPEQPITLAATAMQKLFSTEVGPINRHTLDTMMRIVSDCYTEIRGEYDLGSMHARIIALPCATDDSDSVLCINGLQSLHHSCIVWLDDIAEKLGEASHEYHQVVLSLLGLATLSSATDYALELYGKGCALLTEANPASRKDWSENSLSLLSDYNELMAISIGEDKEDLAIFYLRESLSVREIICRKTDRDSEPHRFNRTRIASYRIQLIDQLASLGRVLEAAELRAHLAQSDYLLEMQEKDLSQLTGLFADPLPQECY</sequence>
<evidence type="ECO:0000256" key="1">
    <source>
        <dbReference type="SAM" id="MobiDB-lite"/>
    </source>
</evidence>
<dbReference type="AlphaFoldDB" id="A0AAX4IPK0"/>
<name>A0AAX4IPK0_9PEZI</name>
<dbReference type="EMBL" id="CP137310">
    <property type="protein sequence ID" value="WQF85332.1"/>
    <property type="molecule type" value="Genomic_DNA"/>
</dbReference>
<proteinExistence type="predicted"/>
<evidence type="ECO:0000313" key="4">
    <source>
        <dbReference type="Proteomes" id="UP001322277"/>
    </source>
</evidence>
<accession>A0AAX4IPK0</accession>
<gene>
    <name evidence="3" type="ORF">CDEST_10346</name>
</gene>
<dbReference type="InterPro" id="IPR025676">
    <property type="entry name" value="Clr5_dom"/>
</dbReference>
<dbReference type="GeneID" id="87946848"/>
<protein>
    <submittedName>
        <fullName evidence="3">Clr5 domain-containing protein</fullName>
    </submittedName>
</protein>
<dbReference type="KEGG" id="cdet:87946848"/>